<keyword evidence="3" id="KW-1185">Reference proteome</keyword>
<feature type="transmembrane region" description="Helical" evidence="1">
    <location>
        <begin position="7"/>
        <end position="27"/>
    </location>
</feature>
<dbReference type="Proteomes" id="UP000217784">
    <property type="component" value="Unassembled WGS sequence"/>
</dbReference>
<sequence>MQKNRKLAASLIILIILGALLLTIYYGTQNQVATGTQVAAATKIAYYNNGTTWVHMNVIYENVTLKNGEVKTFYSNIYIKPKSSVTVDLSNMAGYGNQRLPSGTKINILTWKELVNGTINAPTATLEQTIQGWSTTSNPQPNDRYYIMKYPNLTVYNLPNFMNDNNLYIGDDINKLQMFLDGDYSAHEQILLIVDSDGRVRMIFLEIPELCNVVIIDPFKTTLMKTTT</sequence>
<proteinExistence type="predicted"/>
<evidence type="ECO:0000256" key="1">
    <source>
        <dbReference type="SAM" id="Phobius"/>
    </source>
</evidence>
<keyword evidence="1" id="KW-1133">Transmembrane helix</keyword>
<reference evidence="2 3" key="1">
    <citation type="journal article" date="2017" name="BMC Genomics">
        <title>Genomic analysis of methanogenic archaea reveals a shift towards energy conservation.</title>
        <authorList>
            <person name="Gilmore S.P."/>
            <person name="Henske J.K."/>
            <person name="Sexton J.A."/>
            <person name="Solomon K.V."/>
            <person name="Seppala S."/>
            <person name="Yoo J.I."/>
            <person name="Huyett L.M."/>
            <person name="Pressman A."/>
            <person name="Cogan J.Z."/>
            <person name="Kivenson V."/>
            <person name="Peng X."/>
            <person name="Tan Y."/>
            <person name="Valentine D.L."/>
            <person name="O'Malley M.A."/>
        </authorList>
    </citation>
    <scope>NUCLEOTIDE SEQUENCE [LARGE SCALE GENOMIC DNA]</scope>
    <source>
        <strain evidence="2 3">M.o.H.</strain>
    </source>
</reference>
<organism evidence="2 3">
    <name type="scientific">Methanobacterium bryantii</name>
    <dbReference type="NCBI Taxonomy" id="2161"/>
    <lineage>
        <taxon>Archaea</taxon>
        <taxon>Methanobacteriati</taxon>
        <taxon>Methanobacteriota</taxon>
        <taxon>Methanomada group</taxon>
        <taxon>Methanobacteria</taxon>
        <taxon>Methanobacteriales</taxon>
        <taxon>Methanobacteriaceae</taxon>
        <taxon>Methanobacterium</taxon>
    </lineage>
</organism>
<evidence type="ECO:0000313" key="2">
    <source>
        <dbReference type="EMBL" id="PAV03961.1"/>
    </source>
</evidence>
<name>A0A2A2H3E8_METBR</name>
<accession>A0A2A2H3E8</accession>
<gene>
    <name evidence="2" type="ORF">ASJ80_02795</name>
</gene>
<dbReference type="RefSeq" id="WP_069583657.1">
    <property type="nucleotide sequence ID" value="NZ_LMVM01000033.1"/>
</dbReference>
<dbReference type="OrthoDB" id="71255at2157"/>
<protein>
    <submittedName>
        <fullName evidence="2">Uncharacterized protein</fullName>
    </submittedName>
</protein>
<dbReference type="AlphaFoldDB" id="A0A2A2H3E8"/>
<comment type="caution">
    <text evidence="2">The sequence shown here is derived from an EMBL/GenBank/DDBJ whole genome shotgun (WGS) entry which is preliminary data.</text>
</comment>
<dbReference type="EMBL" id="LMVM01000033">
    <property type="protein sequence ID" value="PAV03961.1"/>
    <property type="molecule type" value="Genomic_DNA"/>
</dbReference>
<evidence type="ECO:0000313" key="3">
    <source>
        <dbReference type="Proteomes" id="UP000217784"/>
    </source>
</evidence>
<keyword evidence="1" id="KW-0812">Transmembrane</keyword>
<keyword evidence="1" id="KW-0472">Membrane</keyword>